<keyword evidence="5" id="KW-0862">Zinc</keyword>
<keyword evidence="12" id="KW-1185">Reference proteome</keyword>
<sequence>MKGNNLLQGFYKLIISMKEKEIKSKCEEGKTIKTETKEKFPDSDDSPSPLDDALSLLSPTSAAALVKWDMDDDLALANVKSQSGEPVCHICGQVFKSMSIVNSHVKMVHSVKRPYICNVDGCHVGFKTKGSLVRHYRRHTGDRPYKCAICGRAYRESGSLLRHQQSKVPCDQKSDNHLPRYGITLPFANGFKHDGELDCKLNLKKESEEESMVDPPPGDIPDSDDSKAKIRREINRNEGKIWNLGFFSISLLYFPVPISFLVVTFIA</sequence>
<evidence type="ECO:0000256" key="4">
    <source>
        <dbReference type="ARBA" id="ARBA00022771"/>
    </source>
</evidence>
<dbReference type="PROSITE" id="PS50157">
    <property type="entry name" value="ZINC_FINGER_C2H2_2"/>
    <property type="match status" value="3"/>
</dbReference>
<keyword evidence="3" id="KW-0677">Repeat</keyword>
<dbReference type="GO" id="GO:0000981">
    <property type="term" value="F:DNA-binding transcription factor activity, RNA polymerase II-specific"/>
    <property type="evidence" value="ECO:0007669"/>
    <property type="project" value="TreeGrafter"/>
</dbReference>
<evidence type="ECO:0000256" key="6">
    <source>
        <dbReference type="ARBA" id="ARBA00023242"/>
    </source>
</evidence>
<feature type="region of interest" description="Disordered" evidence="8">
    <location>
        <begin position="207"/>
        <end position="226"/>
    </location>
</feature>
<dbReference type="FunFam" id="3.30.160.60:FF:000072">
    <property type="entry name" value="zinc finger protein 143 isoform X1"/>
    <property type="match status" value="1"/>
</dbReference>
<organism evidence="11 12">
    <name type="scientific">Armadillidium nasatum</name>
    <dbReference type="NCBI Taxonomy" id="96803"/>
    <lineage>
        <taxon>Eukaryota</taxon>
        <taxon>Metazoa</taxon>
        <taxon>Ecdysozoa</taxon>
        <taxon>Arthropoda</taxon>
        <taxon>Crustacea</taxon>
        <taxon>Multicrustacea</taxon>
        <taxon>Malacostraca</taxon>
        <taxon>Eumalacostraca</taxon>
        <taxon>Peracarida</taxon>
        <taxon>Isopoda</taxon>
        <taxon>Oniscidea</taxon>
        <taxon>Crinocheta</taxon>
        <taxon>Armadillidiidae</taxon>
        <taxon>Armadillidium</taxon>
    </lineage>
</organism>
<keyword evidence="9" id="KW-1133">Transmembrane helix</keyword>
<evidence type="ECO:0000256" key="9">
    <source>
        <dbReference type="SAM" id="Phobius"/>
    </source>
</evidence>
<dbReference type="GO" id="GO:0005634">
    <property type="term" value="C:nucleus"/>
    <property type="evidence" value="ECO:0007669"/>
    <property type="project" value="UniProtKB-SubCell"/>
</dbReference>
<evidence type="ECO:0000256" key="7">
    <source>
        <dbReference type="PROSITE-ProRule" id="PRU00042"/>
    </source>
</evidence>
<dbReference type="PANTHER" id="PTHR10032">
    <property type="entry name" value="ZINC FINGER PROTEIN WITH KRAB AND SCAN DOMAINS"/>
    <property type="match status" value="1"/>
</dbReference>
<dbReference type="Gene3D" id="3.30.160.60">
    <property type="entry name" value="Classic Zinc Finger"/>
    <property type="match status" value="3"/>
</dbReference>
<evidence type="ECO:0000313" key="11">
    <source>
        <dbReference type="EMBL" id="KAB7505375.1"/>
    </source>
</evidence>
<keyword evidence="4 7" id="KW-0863">Zinc-finger</keyword>
<proteinExistence type="predicted"/>
<comment type="subcellular location">
    <subcellularLocation>
        <location evidence="1">Nucleus</location>
    </subcellularLocation>
</comment>
<evidence type="ECO:0000256" key="2">
    <source>
        <dbReference type="ARBA" id="ARBA00022723"/>
    </source>
</evidence>
<dbReference type="InterPro" id="IPR036236">
    <property type="entry name" value="Znf_C2H2_sf"/>
</dbReference>
<dbReference type="InterPro" id="IPR027756">
    <property type="entry name" value="Ovo-like"/>
</dbReference>
<evidence type="ECO:0000256" key="5">
    <source>
        <dbReference type="ARBA" id="ARBA00022833"/>
    </source>
</evidence>
<name>A0A5N5TIX5_9CRUS</name>
<dbReference type="InterPro" id="IPR013087">
    <property type="entry name" value="Znf_C2H2_type"/>
</dbReference>
<evidence type="ECO:0000256" key="1">
    <source>
        <dbReference type="ARBA" id="ARBA00004123"/>
    </source>
</evidence>
<dbReference type="PANTHER" id="PTHR10032:SF271">
    <property type="entry name" value="RH12261P-RELATED"/>
    <property type="match status" value="1"/>
</dbReference>
<dbReference type="AlphaFoldDB" id="A0A5N5TIX5"/>
<gene>
    <name evidence="11" type="primary">e4f1</name>
    <name evidence="11" type="ORF">Anas_10491</name>
</gene>
<feature type="domain" description="C2H2-type" evidence="10">
    <location>
        <begin position="145"/>
        <end position="174"/>
    </location>
</feature>
<feature type="transmembrane region" description="Helical" evidence="9">
    <location>
        <begin position="241"/>
        <end position="266"/>
    </location>
</feature>
<dbReference type="GO" id="GO:0009913">
    <property type="term" value="P:epidermal cell differentiation"/>
    <property type="evidence" value="ECO:0007669"/>
    <property type="project" value="TreeGrafter"/>
</dbReference>
<dbReference type="Proteomes" id="UP000326759">
    <property type="component" value="Unassembled WGS sequence"/>
</dbReference>
<dbReference type="FunFam" id="3.30.160.60:FF:000710">
    <property type="entry name" value="Zinc finger protein 768"/>
    <property type="match status" value="1"/>
</dbReference>
<comment type="caution">
    <text evidence="11">The sequence shown here is derived from an EMBL/GenBank/DDBJ whole genome shotgun (WGS) entry which is preliminary data.</text>
</comment>
<dbReference type="Pfam" id="PF00096">
    <property type="entry name" value="zf-C2H2"/>
    <property type="match status" value="2"/>
</dbReference>
<evidence type="ECO:0000256" key="3">
    <source>
        <dbReference type="ARBA" id="ARBA00022737"/>
    </source>
</evidence>
<dbReference type="OrthoDB" id="4748970at2759"/>
<reference evidence="11 12" key="1">
    <citation type="journal article" date="2019" name="PLoS Biol.">
        <title>Sex chromosomes control vertical transmission of feminizing Wolbachia symbionts in an isopod.</title>
        <authorList>
            <person name="Becking T."/>
            <person name="Chebbi M.A."/>
            <person name="Giraud I."/>
            <person name="Moumen B."/>
            <person name="Laverre T."/>
            <person name="Caubet Y."/>
            <person name="Peccoud J."/>
            <person name="Gilbert C."/>
            <person name="Cordaux R."/>
        </authorList>
    </citation>
    <scope>NUCLEOTIDE SEQUENCE [LARGE SCALE GENOMIC DNA]</scope>
    <source>
        <strain evidence="11">ANa2</strain>
        <tissue evidence="11">Whole body excluding digestive tract and cuticle</tissue>
    </source>
</reference>
<dbReference type="PROSITE" id="PS00028">
    <property type="entry name" value="ZINC_FINGER_C2H2_1"/>
    <property type="match status" value="2"/>
</dbReference>
<dbReference type="EMBL" id="SEYY01001272">
    <property type="protein sequence ID" value="KAB7505375.1"/>
    <property type="molecule type" value="Genomic_DNA"/>
</dbReference>
<feature type="domain" description="C2H2-type" evidence="10">
    <location>
        <begin position="86"/>
        <end position="114"/>
    </location>
</feature>
<dbReference type="GO" id="GO:0008270">
    <property type="term" value="F:zinc ion binding"/>
    <property type="evidence" value="ECO:0007669"/>
    <property type="project" value="UniProtKB-KW"/>
</dbReference>
<keyword evidence="9" id="KW-0472">Membrane</keyword>
<evidence type="ECO:0000256" key="8">
    <source>
        <dbReference type="SAM" id="MobiDB-lite"/>
    </source>
</evidence>
<dbReference type="SUPFAM" id="SSF57667">
    <property type="entry name" value="beta-beta-alpha zinc fingers"/>
    <property type="match status" value="2"/>
</dbReference>
<evidence type="ECO:0000259" key="10">
    <source>
        <dbReference type="PROSITE" id="PS50157"/>
    </source>
</evidence>
<keyword evidence="6" id="KW-0539">Nucleus</keyword>
<feature type="domain" description="C2H2-type" evidence="10">
    <location>
        <begin position="115"/>
        <end position="144"/>
    </location>
</feature>
<dbReference type="SMART" id="SM00355">
    <property type="entry name" value="ZnF_C2H2"/>
    <property type="match status" value="3"/>
</dbReference>
<keyword evidence="9" id="KW-0812">Transmembrane</keyword>
<dbReference type="GO" id="GO:0000978">
    <property type="term" value="F:RNA polymerase II cis-regulatory region sequence-specific DNA binding"/>
    <property type="evidence" value="ECO:0007669"/>
    <property type="project" value="TreeGrafter"/>
</dbReference>
<accession>A0A5N5TIX5</accession>
<keyword evidence="2" id="KW-0479">Metal-binding</keyword>
<protein>
    <submittedName>
        <fullName evidence="11">Transcription factor E4F1</fullName>
    </submittedName>
</protein>
<evidence type="ECO:0000313" key="12">
    <source>
        <dbReference type="Proteomes" id="UP000326759"/>
    </source>
</evidence>